<feature type="binding site" evidence="4">
    <location>
        <position position="253"/>
    </location>
    <ligand>
        <name>substrate</name>
    </ligand>
</feature>
<comment type="subcellular location">
    <subcellularLocation>
        <location evidence="4">Cytoplasm</location>
    </subcellularLocation>
</comment>
<feature type="active site" description="Acyl-thioester intermediate" evidence="4 5">
    <location>
        <position position="146"/>
    </location>
</feature>
<evidence type="ECO:0000313" key="7">
    <source>
        <dbReference type="Proteomes" id="UP000249557"/>
    </source>
</evidence>
<dbReference type="GO" id="GO:0005737">
    <property type="term" value="C:cytoplasm"/>
    <property type="evidence" value="ECO:0007669"/>
    <property type="project" value="UniProtKB-SubCell"/>
</dbReference>
<dbReference type="PIRSF" id="PIRSF000450">
    <property type="entry name" value="H_ser_succinyltr"/>
    <property type="match status" value="1"/>
</dbReference>
<comment type="caution">
    <text evidence="6">The sequence shown here is derived from an EMBL/GenBank/DDBJ whole genome shotgun (WGS) entry which is preliminary data.</text>
</comment>
<feature type="site" description="Important for substrate specificity" evidence="4">
    <location>
        <position position="196"/>
    </location>
</feature>
<keyword evidence="1 4" id="KW-0028">Amino-acid biosynthesis</keyword>
<dbReference type="HAMAP" id="MF_00295">
    <property type="entry name" value="MetA_acyltransf"/>
    <property type="match status" value="1"/>
</dbReference>
<evidence type="ECO:0000256" key="4">
    <source>
        <dbReference type="HAMAP-Rule" id="MF_00295"/>
    </source>
</evidence>
<dbReference type="Gene3D" id="3.40.50.880">
    <property type="match status" value="1"/>
</dbReference>
<dbReference type="GO" id="GO:0008899">
    <property type="term" value="F:homoserine O-succinyltransferase activity"/>
    <property type="evidence" value="ECO:0007669"/>
    <property type="project" value="TreeGrafter"/>
</dbReference>
<comment type="caution">
    <text evidence="4">Lacks conserved residue(s) required for the propagation of feature annotation.</text>
</comment>
<feature type="site" description="Important for acyl-CoA specificity" evidence="4">
    <location>
        <position position="115"/>
    </location>
</feature>
<keyword evidence="2 4" id="KW-0808">Transferase</keyword>
<reference evidence="6 7" key="1">
    <citation type="submission" date="2017-08" db="EMBL/GenBank/DDBJ databases">
        <title>Infants hospitalized years apart are colonized by the same room-sourced microbial strains.</title>
        <authorList>
            <person name="Brooks B."/>
            <person name="Olm M.R."/>
            <person name="Firek B.A."/>
            <person name="Baker R."/>
            <person name="Thomas B.C."/>
            <person name="Morowitz M.J."/>
            <person name="Banfield J.F."/>
        </authorList>
    </citation>
    <scope>NUCLEOTIDE SEQUENCE [LARGE SCALE GENOMIC DNA]</scope>
    <source>
        <strain evidence="6">S2_018_000_R2_104</strain>
    </source>
</reference>
<name>A0A2W5A2W5_9BACT</name>
<dbReference type="InterPro" id="IPR029062">
    <property type="entry name" value="Class_I_gatase-like"/>
</dbReference>
<evidence type="ECO:0000256" key="2">
    <source>
        <dbReference type="ARBA" id="ARBA00022679"/>
    </source>
</evidence>
<evidence type="ECO:0000256" key="1">
    <source>
        <dbReference type="ARBA" id="ARBA00022605"/>
    </source>
</evidence>
<keyword evidence="3 4" id="KW-0012">Acyltransferase</keyword>
<dbReference type="PANTHER" id="PTHR20919">
    <property type="entry name" value="HOMOSERINE O-SUCCINYLTRANSFERASE"/>
    <property type="match status" value="1"/>
</dbReference>
<sequence>MPLVKNSNLPTYDRLLTEGRQVLAPEQAASQDIRELHIGFLNMMPDAAMEAAERQFFRLIGESNRIVQIHLHPFTLPVIERGAEAQKHIDTYYKSFEQIKAEGIDALVVTGANEETNPHVSDAWWEPLKDVLAWSYENTTSTLCSCFASHAALTYNYGQPPMWRDDKRWGVYRHKVMEPDHPIVQGMNTAFDVPHSRYSEITRAQFEKANMRILVESPEAGVHMATSRDGLRFVCFQGHPEYDIFSLLKEYRREVMNFMEGKRPDYPPFPEHYFTPHAQDLAAAFRNDVMAGKTGNAFPEEEITRHLENTWADSARSAVGSWVGLVYKYTHVDRKKPFMDGIDPNDPLGLLAA</sequence>
<dbReference type="PANTHER" id="PTHR20919:SF0">
    <property type="entry name" value="HOMOSERINE O-SUCCINYLTRANSFERASE"/>
    <property type="match status" value="1"/>
</dbReference>
<proteinExistence type="inferred from homology"/>
<feature type="active site" description="Proton acceptor" evidence="4">
    <location>
        <position position="239"/>
    </location>
</feature>
<dbReference type="EC" id="2.3.1.-" evidence="4"/>
<feature type="binding site" evidence="4">
    <location>
        <position position="167"/>
    </location>
    <ligand>
        <name>substrate</name>
    </ligand>
</feature>
<feature type="binding site" evidence="4">
    <location>
        <position position="196"/>
    </location>
    <ligand>
        <name>substrate</name>
    </ligand>
</feature>
<dbReference type="GO" id="GO:0008652">
    <property type="term" value="P:amino acid biosynthetic process"/>
    <property type="evidence" value="ECO:0007669"/>
    <property type="project" value="UniProtKB-KW"/>
</dbReference>
<organism evidence="6 7">
    <name type="scientific">Micavibrio aeruginosavorus</name>
    <dbReference type="NCBI Taxonomy" id="349221"/>
    <lineage>
        <taxon>Bacteria</taxon>
        <taxon>Pseudomonadati</taxon>
        <taxon>Bdellovibrionota</taxon>
        <taxon>Bdellovibrionia</taxon>
        <taxon>Bdellovibrionales</taxon>
        <taxon>Pseudobdellovibrionaceae</taxon>
        <taxon>Micavibrio</taxon>
    </lineage>
</organism>
<feature type="site" description="Important for acyl-CoA specificity" evidence="4">
    <location>
        <position position="113"/>
    </location>
</feature>
<feature type="active site" evidence="4">
    <location>
        <position position="241"/>
    </location>
</feature>
<dbReference type="InterPro" id="IPR033752">
    <property type="entry name" value="MetA_family"/>
</dbReference>
<evidence type="ECO:0000256" key="5">
    <source>
        <dbReference type="PIRSR" id="PIRSR000450-1"/>
    </source>
</evidence>
<keyword evidence="4" id="KW-0963">Cytoplasm</keyword>
<dbReference type="NCBIfam" id="NF003776">
    <property type="entry name" value="PRK05368.1-3"/>
    <property type="match status" value="1"/>
</dbReference>
<gene>
    <name evidence="6" type="ORF">DI626_00660</name>
</gene>
<dbReference type="Proteomes" id="UP000249557">
    <property type="component" value="Unassembled WGS sequence"/>
</dbReference>
<protein>
    <recommendedName>
        <fullName evidence="4">Probable acyltransferase</fullName>
        <ecNumber evidence="4">2.3.1.-</ecNumber>
    </recommendedName>
</protein>
<evidence type="ECO:0000313" key="6">
    <source>
        <dbReference type="EMBL" id="PZO88883.1"/>
    </source>
</evidence>
<dbReference type="SUPFAM" id="SSF52317">
    <property type="entry name" value="Class I glutamine amidotransferase-like"/>
    <property type="match status" value="1"/>
</dbReference>
<comment type="similarity">
    <text evidence="4">Belongs to the MetA family.</text>
</comment>
<accession>A0A2W5A2W5</accession>
<dbReference type="Pfam" id="PF04204">
    <property type="entry name" value="HTS"/>
    <property type="match status" value="1"/>
</dbReference>
<evidence type="ECO:0000256" key="3">
    <source>
        <dbReference type="ARBA" id="ARBA00023315"/>
    </source>
</evidence>
<dbReference type="AlphaFoldDB" id="A0A2W5A2W5"/>
<dbReference type="EMBL" id="QFNK01000005">
    <property type="protein sequence ID" value="PZO88883.1"/>
    <property type="molecule type" value="Genomic_DNA"/>
</dbReference>